<protein>
    <submittedName>
        <fullName evidence="1">Uncharacterized protein</fullName>
    </submittedName>
</protein>
<organism evidence="1 2">
    <name type="scientific">Halobacterium hubeiense</name>
    <dbReference type="NCBI Taxonomy" id="1407499"/>
    <lineage>
        <taxon>Archaea</taxon>
        <taxon>Methanobacteriati</taxon>
        <taxon>Methanobacteriota</taxon>
        <taxon>Stenosarchaea group</taxon>
        <taxon>Halobacteria</taxon>
        <taxon>Halobacteriales</taxon>
        <taxon>Halobacteriaceae</taxon>
        <taxon>Halobacterium</taxon>
    </lineage>
</organism>
<dbReference type="KEGG" id="hhb:Hhub_2460"/>
<evidence type="ECO:0000313" key="2">
    <source>
        <dbReference type="Proteomes" id="UP000066737"/>
    </source>
</evidence>
<dbReference type="AlphaFoldDB" id="A0A0U5H2M6"/>
<proteinExistence type="predicted"/>
<name>A0A0U5H2M6_9EURY</name>
<sequence length="55" mass="5694">MDDDSDTGGSPDVIVGCTDCNSTYPAQRAGDGFRPIGTDGTCDCGNDEFETIDAD</sequence>
<evidence type="ECO:0000313" key="1">
    <source>
        <dbReference type="EMBL" id="CQH56963.1"/>
    </source>
</evidence>
<accession>A0A0U5H2M6</accession>
<dbReference type="EMBL" id="LN831302">
    <property type="protein sequence ID" value="CQH56963.1"/>
    <property type="molecule type" value="Genomic_DNA"/>
</dbReference>
<gene>
    <name evidence="1" type="ORF">HHUB_2460</name>
</gene>
<dbReference type="RefSeq" id="WP_169793398.1">
    <property type="nucleotide sequence ID" value="NZ_CEML01000001.1"/>
</dbReference>
<dbReference type="OrthoDB" id="256989at2157"/>
<dbReference type="Proteomes" id="UP000066737">
    <property type="component" value="Chromosome I"/>
</dbReference>
<reference evidence="2" key="1">
    <citation type="journal article" date="2016" name="Environ. Microbiol.">
        <title>The complete genome of a viable archaeum isolated from 123-million-year-old rock salt.</title>
        <authorList>
            <person name="Jaakkola S.T."/>
            <person name="Pfeiffer F."/>
            <person name="Ravantti J.J."/>
            <person name="Guo Q."/>
            <person name="Liu Y."/>
            <person name="Chen X."/>
            <person name="Ma H."/>
            <person name="Yang C."/>
            <person name="Oksanen H.M."/>
            <person name="Bamford D.H."/>
        </authorList>
    </citation>
    <scope>NUCLEOTIDE SEQUENCE</scope>
    <source>
        <strain evidence="2">JI20-1</strain>
    </source>
</reference>
<dbReference type="GeneID" id="54851162"/>
<keyword evidence="2" id="KW-1185">Reference proteome</keyword>